<dbReference type="RefSeq" id="XP_002678362.1">
    <property type="nucleotide sequence ID" value="XM_002678316.1"/>
</dbReference>
<dbReference type="GeneID" id="8849173"/>
<protein>
    <submittedName>
        <fullName evidence="2">Predicted protein</fullName>
    </submittedName>
</protein>
<keyword evidence="3" id="KW-1185">Reference proteome</keyword>
<accession>D2VCA2</accession>
<gene>
    <name evidence="2" type="ORF">NAEGRDRAFT_66499</name>
    <name evidence="1" type="ORF">NAEGRDRAFT_76176</name>
</gene>
<reference evidence="2 3" key="1">
    <citation type="journal article" date="2010" name="Cell">
        <title>The genome of Naegleria gruberi illuminates early eukaryotic versatility.</title>
        <authorList>
            <person name="Fritz-Laylin L.K."/>
            <person name="Prochnik S.E."/>
            <person name="Ginger M.L."/>
            <person name="Dacks J.B."/>
            <person name="Carpenter M.L."/>
            <person name="Field M.C."/>
            <person name="Kuo A."/>
            <person name="Paredez A."/>
            <person name="Chapman J."/>
            <person name="Pham J."/>
            <person name="Shu S."/>
            <person name="Neupane R."/>
            <person name="Cipriano M."/>
            <person name="Mancuso J."/>
            <person name="Tu H."/>
            <person name="Salamov A."/>
            <person name="Lindquist E."/>
            <person name="Shapiro H."/>
            <person name="Lucas S."/>
            <person name="Grigoriev I.V."/>
            <person name="Cande W.Z."/>
            <person name="Fulton C."/>
            <person name="Rokhsar D.S."/>
            <person name="Dawson S.C."/>
        </authorList>
    </citation>
    <scope>NUCLEOTIDE SEQUENCE [LARGE SCALE GENOMIC DNA]</scope>
    <source>
        <strain evidence="2 3">NEG-M</strain>
    </source>
</reference>
<evidence type="ECO:0000313" key="2">
    <source>
        <dbReference type="EMBL" id="EFC45618.1"/>
    </source>
</evidence>
<sequence length="153" mass="17324">MTKKKQATPTPTTFAPPQLNDFLIHNFCIGRETTSNGALKLISYGDWGLAIYRTPIGVKFGVHSSEDFITQFLNEDYLREDEREVYESIDLMSMLEIMPIELEELKSAKSKIKTFEGLPEKFGKCIRTCCNGNNKCFVGIANAHVYCFDYGTS</sequence>
<dbReference type="KEGG" id="ngr:NAEGRDRAFT_66499"/>
<dbReference type="AlphaFoldDB" id="D2VCA2"/>
<proteinExistence type="predicted"/>
<evidence type="ECO:0000313" key="3">
    <source>
        <dbReference type="Proteomes" id="UP000006671"/>
    </source>
</evidence>
<dbReference type="Proteomes" id="UP000006671">
    <property type="component" value="Unassembled WGS sequence"/>
</dbReference>
<dbReference type="EMBL" id="GG738862">
    <property type="protein sequence ID" value="EFC45618.1"/>
    <property type="molecule type" value="Genomic_DNA"/>
</dbReference>
<dbReference type="VEuPathDB" id="AmoebaDB:NAEGRDRAFT_66499"/>
<name>D2VCA2_NAEGR</name>
<evidence type="ECO:0000313" key="1">
    <source>
        <dbReference type="EMBL" id="EFC36156.1"/>
    </source>
</evidence>
<dbReference type="EMBL" id="GG738937">
    <property type="protein sequence ID" value="EFC36156.1"/>
    <property type="molecule type" value="Genomic_DNA"/>
</dbReference>
<organism evidence="3">
    <name type="scientific">Naegleria gruberi</name>
    <name type="common">Amoeba</name>
    <dbReference type="NCBI Taxonomy" id="5762"/>
    <lineage>
        <taxon>Eukaryota</taxon>
        <taxon>Discoba</taxon>
        <taxon>Heterolobosea</taxon>
        <taxon>Tetramitia</taxon>
        <taxon>Eutetramitia</taxon>
        <taxon>Vahlkampfiidae</taxon>
        <taxon>Naegleria</taxon>
    </lineage>
</organism>